<sequence>MTTQGARSPTTIRFSIDGCQGILDARHIAKALHIPFQPEDSTHFRQWSHISQRDMVRILLRGTSGDSFILRKELPSGMLLLDVLLRFNIFPLQHLVQRRRPILDSLFRIFEGFYFGPYHLIMAALLSFEEKVHRKKLQRADTTPLLFPRLLCHILEHMGYPSEPHLESYSTAPAAPSMPQATSTDPPASSPIPPAAPATSEAPMTISTMEFRAMTHLFKTLTFTHNALFQHMRDIRAQ</sequence>
<protein>
    <submittedName>
        <fullName evidence="2">Uncharacterized protein</fullName>
    </submittedName>
</protein>
<accession>A0AA39A4V7</accession>
<dbReference type="AlphaFoldDB" id="A0AA39A4V7"/>
<comment type="caution">
    <text evidence="2">The sequence shown here is derived from an EMBL/GenBank/DDBJ whole genome shotgun (WGS) entry which is preliminary data.</text>
</comment>
<name>A0AA39A4V7_VITRO</name>
<evidence type="ECO:0000256" key="1">
    <source>
        <dbReference type="SAM" id="MobiDB-lite"/>
    </source>
</evidence>
<reference evidence="2 3" key="1">
    <citation type="journal article" date="2023" name="BMC Biotechnol.">
        <title>Vitis rotundifolia cv Carlos genome sequencing.</title>
        <authorList>
            <person name="Huff M."/>
            <person name="Hulse-Kemp A."/>
            <person name="Scheffler B."/>
            <person name="Youngblood R."/>
            <person name="Simpson S."/>
            <person name="Babiker E."/>
            <person name="Staton M."/>
        </authorList>
    </citation>
    <scope>NUCLEOTIDE SEQUENCE [LARGE SCALE GENOMIC DNA]</scope>
    <source>
        <tissue evidence="2">Leaf</tissue>
    </source>
</reference>
<organism evidence="2 3">
    <name type="scientific">Vitis rotundifolia</name>
    <name type="common">Muscadine grape</name>
    <dbReference type="NCBI Taxonomy" id="103349"/>
    <lineage>
        <taxon>Eukaryota</taxon>
        <taxon>Viridiplantae</taxon>
        <taxon>Streptophyta</taxon>
        <taxon>Embryophyta</taxon>
        <taxon>Tracheophyta</taxon>
        <taxon>Spermatophyta</taxon>
        <taxon>Magnoliopsida</taxon>
        <taxon>eudicotyledons</taxon>
        <taxon>Gunneridae</taxon>
        <taxon>Pentapetalae</taxon>
        <taxon>rosids</taxon>
        <taxon>Vitales</taxon>
        <taxon>Vitaceae</taxon>
        <taxon>Viteae</taxon>
        <taxon>Vitis</taxon>
    </lineage>
</organism>
<gene>
    <name evidence="2" type="ORF">PVL29_006380</name>
</gene>
<evidence type="ECO:0000313" key="2">
    <source>
        <dbReference type="EMBL" id="KAJ9701010.1"/>
    </source>
</evidence>
<dbReference type="EMBL" id="JARBHA010000005">
    <property type="protein sequence ID" value="KAJ9701010.1"/>
    <property type="molecule type" value="Genomic_DNA"/>
</dbReference>
<dbReference type="Proteomes" id="UP001168098">
    <property type="component" value="Unassembled WGS sequence"/>
</dbReference>
<keyword evidence="3" id="KW-1185">Reference proteome</keyword>
<feature type="region of interest" description="Disordered" evidence="1">
    <location>
        <begin position="166"/>
        <end position="201"/>
    </location>
</feature>
<evidence type="ECO:0000313" key="3">
    <source>
        <dbReference type="Proteomes" id="UP001168098"/>
    </source>
</evidence>
<proteinExistence type="predicted"/>